<dbReference type="Proteomes" id="UP000243207">
    <property type="component" value="Chromosome I"/>
</dbReference>
<sequence length="72" mass="8528">MGGRRRTVSSKRAPAHRINPAKLLHSKWTAVTPANRERHFMVVKEHVDDLERVMDVDWRQLTNLDTWIPGWR</sequence>
<dbReference type="InterPro" id="IPR012663">
    <property type="entry name" value="CHP02450_Tryp"/>
</dbReference>
<reference evidence="2" key="1">
    <citation type="submission" date="2016-10" db="EMBL/GenBank/DDBJ databases">
        <authorList>
            <person name="Varghese N."/>
            <person name="Submissions S."/>
        </authorList>
    </citation>
    <scope>NUCLEOTIDE SEQUENCE [LARGE SCALE GENOMIC DNA]</scope>
    <source>
        <strain evidence="2">NRRL B-51270</strain>
    </source>
</reference>
<evidence type="ECO:0000313" key="2">
    <source>
        <dbReference type="Proteomes" id="UP000243207"/>
    </source>
</evidence>
<dbReference type="Pfam" id="PF09493">
    <property type="entry name" value="DUF2389"/>
    <property type="match status" value="1"/>
</dbReference>
<protein>
    <recommendedName>
        <fullName evidence="3">TIGR02450 family Trp-rich protein</fullName>
    </recommendedName>
</protein>
<proteinExistence type="predicted"/>
<evidence type="ECO:0008006" key="3">
    <source>
        <dbReference type="Google" id="ProtNLM"/>
    </source>
</evidence>
<name>A0A1H1W1E3_9GAMM</name>
<gene>
    <name evidence="1" type="ORF">SAMN05216421_2434</name>
</gene>
<accession>A0A1H1W1E3</accession>
<organism evidence="1 2">
    <name type="scientific">Halopseudomonas xinjiangensis</name>
    <dbReference type="NCBI Taxonomy" id="487184"/>
    <lineage>
        <taxon>Bacteria</taxon>
        <taxon>Pseudomonadati</taxon>
        <taxon>Pseudomonadota</taxon>
        <taxon>Gammaproteobacteria</taxon>
        <taxon>Pseudomonadales</taxon>
        <taxon>Pseudomonadaceae</taxon>
        <taxon>Halopseudomonas</taxon>
    </lineage>
</organism>
<evidence type="ECO:0000313" key="1">
    <source>
        <dbReference type="EMBL" id="SDS90059.1"/>
    </source>
</evidence>
<dbReference type="STRING" id="487184.SAMN05216421_2434"/>
<dbReference type="EMBL" id="LT629736">
    <property type="protein sequence ID" value="SDS90059.1"/>
    <property type="molecule type" value="Genomic_DNA"/>
</dbReference>
<dbReference type="AlphaFoldDB" id="A0A1H1W1E3"/>
<keyword evidence="2" id="KW-1185">Reference proteome</keyword>